<dbReference type="GO" id="GO:0003677">
    <property type="term" value="F:DNA binding"/>
    <property type="evidence" value="ECO:0007669"/>
    <property type="project" value="InterPro"/>
</dbReference>
<feature type="domain" description="Transposase IS200-like" evidence="1">
    <location>
        <begin position="9"/>
        <end position="143"/>
    </location>
</feature>
<evidence type="ECO:0000313" key="2">
    <source>
        <dbReference type="EMBL" id="KKP66544.1"/>
    </source>
</evidence>
<dbReference type="PATRIC" id="fig|1618761.3.peg.279"/>
<organism evidence="2 3">
    <name type="scientific">Candidatus Nomurabacteria bacterium GW2011_GWE1_35_16</name>
    <dbReference type="NCBI Taxonomy" id="1618761"/>
    <lineage>
        <taxon>Bacteria</taxon>
        <taxon>Candidatus Nomuraibacteriota</taxon>
    </lineage>
</organism>
<protein>
    <submittedName>
        <fullName evidence="2">Transposase</fullName>
    </submittedName>
</protein>
<dbReference type="Gene3D" id="3.30.70.1290">
    <property type="entry name" value="Transposase IS200-like"/>
    <property type="match status" value="1"/>
</dbReference>
<dbReference type="EMBL" id="LBPY01000005">
    <property type="protein sequence ID" value="KKP66544.1"/>
    <property type="molecule type" value="Genomic_DNA"/>
</dbReference>
<accession>A0A0G0BB18</accession>
<evidence type="ECO:0000259" key="1">
    <source>
        <dbReference type="SMART" id="SM01321"/>
    </source>
</evidence>
<proteinExistence type="predicted"/>
<dbReference type="SUPFAM" id="SSF143422">
    <property type="entry name" value="Transposase IS200-like"/>
    <property type="match status" value="1"/>
</dbReference>
<dbReference type="GO" id="GO:0006313">
    <property type="term" value="P:DNA transposition"/>
    <property type="evidence" value="ECO:0007669"/>
    <property type="project" value="InterPro"/>
</dbReference>
<dbReference type="Pfam" id="PF01797">
    <property type="entry name" value="Y1_Tnp"/>
    <property type="match status" value="1"/>
</dbReference>
<comment type="caution">
    <text evidence="2">The sequence shown here is derived from an EMBL/GenBank/DDBJ whole genome shotgun (WGS) entry which is preliminary data.</text>
</comment>
<name>A0A0G0BB18_9BACT</name>
<dbReference type="InterPro" id="IPR036515">
    <property type="entry name" value="Transposase_17_sf"/>
</dbReference>
<dbReference type="SMART" id="SM01321">
    <property type="entry name" value="Y1_Tnp"/>
    <property type="match status" value="1"/>
</dbReference>
<dbReference type="PANTHER" id="PTHR34322:SF2">
    <property type="entry name" value="TRANSPOSASE IS200-LIKE DOMAIN-CONTAINING PROTEIN"/>
    <property type="match status" value="1"/>
</dbReference>
<dbReference type="GO" id="GO:0004803">
    <property type="term" value="F:transposase activity"/>
    <property type="evidence" value="ECO:0007669"/>
    <property type="project" value="InterPro"/>
</dbReference>
<sequence>MSIRKVNFVHGEYYHIYNRGNSKQKIFQDKEDYEYFLKLLFIANGEEKFKFHFLEGNVYEAKRGNQLVGIGAYVLMPNHFHILITETQEGGISKFLHKVSSGYSHYYNKKYERTGSLFEGKFKSEYIDNNRYFKYLFSYIHLNPIKLIQKNWKEEGIKEKENILYFLNDYKYSSYKDYLNISRQENLILNRKDFPNYFSSKNTFLKEIFDWIKIEL</sequence>
<reference evidence="2 3" key="1">
    <citation type="journal article" date="2015" name="Nature">
        <title>rRNA introns, odd ribosomes, and small enigmatic genomes across a large radiation of phyla.</title>
        <authorList>
            <person name="Brown C.T."/>
            <person name="Hug L.A."/>
            <person name="Thomas B.C."/>
            <person name="Sharon I."/>
            <person name="Castelle C.J."/>
            <person name="Singh A."/>
            <person name="Wilkins M.J."/>
            <person name="Williams K.H."/>
            <person name="Banfield J.F."/>
        </authorList>
    </citation>
    <scope>NUCLEOTIDE SEQUENCE [LARGE SCALE GENOMIC DNA]</scope>
</reference>
<gene>
    <name evidence="2" type="ORF">UR64_C0005G0006</name>
</gene>
<dbReference type="AlphaFoldDB" id="A0A0G0BB18"/>
<dbReference type="InterPro" id="IPR002686">
    <property type="entry name" value="Transposase_17"/>
</dbReference>
<dbReference type="Proteomes" id="UP000034952">
    <property type="component" value="Unassembled WGS sequence"/>
</dbReference>
<dbReference type="PANTHER" id="PTHR34322">
    <property type="entry name" value="TRANSPOSASE, Y1_TNP DOMAIN-CONTAINING"/>
    <property type="match status" value="1"/>
</dbReference>
<evidence type="ECO:0000313" key="3">
    <source>
        <dbReference type="Proteomes" id="UP000034952"/>
    </source>
</evidence>